<keyword evidence="8" id="KW-0812">Transmembrane</keyword>
<dbReference type="FunFam" id="3.30.1430.10:FF:000001">
    <property type="entry name" value="60S ribosomal protein L3"/>
    <property type="match status" value="1"/>
</dbReference>
<feature type="transmembrane region" description="Helical" evidence="8">
    <location>
        <begin position="30"/>
        <end position="48"/>
    </location>
</feature>
<keyword evidence="8" id="KW-0472">Membrane</keyword>
<dbReference type="EMBL" id="QEAP01000047">
    <property type="protein sequence ID" value="TPX76413.1"/>
    <property type="molecule type" value="Genomic_DNA"/>
</dbReference>
<dbReference type="CDD" id="cd00078">
    <property type="entry name" value="HECTc"/>
    <property type="match status" value="1"/>
</dbReference>
<protein>
    <recommendedName>
        <fullName evidence="9">HECT domain-containing protein</fullName>
    </recommendedName>
</protein>
<dbReference type="GO" id="GO:0004842">
    <property type="term" value="F:ubiquitin-protein transferase activity"/>
    <property type="evidence" value="ECO:0007669"/>
    <property type="project" value="InterPro"/>
</dbReference>
<dbReference type="SUPFAM" id="SSF56204">
    <property type="entry name" value="Hect, E3 ligase catalytic domain"/>
    <property type="match status" value="1"/>
</dbReference>
<name>A0A507FJF9_9FUNG</name>
<proteinExistence type="inferred from homology"/>
<dbReference type="GO" id="GO:0003723">
    <property type="term" value="F:RNA binding"/>
    <property type="evidence" value="ECO:0007669"/>
    <property type="project" value="TreeGrafter"/>
</dbReference>
<dbReference type="InterPro" id="IPR000569">
    <property type="entry name" value="HECT_dom"/>
</dbReference>
<dbReference type="InterPro" id="IPR000597">
    <property type="entry name" value="Ribosomal_uL3"/>
</dbReference>
<evidence type="ECO:0000256" key="5">
    <source>
        <dbReference type="ARBA" id="ARBA00023274"/>
    </source>
</evidence>
<dbReference type="FunFam" id="2.40.30.10:FF:000079">
    <property type="entry name" value="60S ribosomal protein L3"/>
    <property type="match status" value="1"/>
</dbReference>
<dbReference type="InterPro" id="IPR035983">
    <property type="entry name" value="Hect_E3_ubiquitin_ligase"/>
</dbReference>
<evidence type="ECO:0000256" key="6">
    <source>
        <dbReference type="PROSITE-ProRule" id="PRU00104"/>
    </source>
</evidence>
<dbReference type="GO" id="GO:0006412">
    <property type="term" value="P:translation"/>
    <property type="evidence" value="ECO:0007669"/>
    <property type="project" value="InterPro"/>
</dbReference>
<dbReference type="PROSITE" id="PS50237">
    <property type="entry name" value="HECT"/>
    <property type="match status" value="1"/>
</dbReference>
<dbReference type="Pfam" id="PF00297">
    <property type="entry name" value="Ribosomal_L3"/>
    <property type="match status" value="1"/>
</dbReference>
<evidence type="ECO:0000256" key="4">
    <source>
        <dbReference type="ARBA" id="ARBA00022980"/>
    </source>
</evidence>
<dbReference type="FunFam" id="4.10.960.10:FF:000002">
    <property type="entry name" value="60S ribosomal protein L3"/>
    <property type="match status" value="1"/>
</dbReference>
<dbReference type="InterPro" id="IPR019926">
    <property type="entry name" value="Ribosomal_uL3_CS"/>
</dbReference>
<evidence type="ECO:0000259" key="9">
    <source>
        <dbReference type="PROSITE" id="PS50237"/>
    </source>
</evidence>
<dbReference type="Gene3D" id="4.10.960.10">
    <property type="entry name" value="Ribosomal protein L3, domain 3"/>
    <property type="match status" value="1"/>
</dbReference>
<keyword evidence="3 6" id="KW-0833">Ubl conjugation pathway</keyword>
<dbReference type="GO" id="GO:0022625">
    <property type="term" value="C:cytosolic large ribosomal subunit"/>
    <property type="evidence" value="ECO:0007669"/>
    <property type="project" value="TreeGrafter"/>
</dbReference>
<feature type="transmembrane region" description="Helical" evidence="8">
    <location>
        <begin position="118"/>
        <end position="137"/>
    </location>
</feature>
<dbReference type="FunFam" id="3.30.2410.10:FF:000003">
    <property type="entry name" value="probable E3 ubiquitin-protein ligase HERC4 isoform X1"/>
    <property type="match status" value="1"/>
</dbReference>
<reference evidence="10 11" key="1">
    <citation type="journal article" date="2019" name="Sci. Rep.">
        <title>Comparative genomics of chytrid fungi reveal insights into the obligate biotrophic and pathogenic lifestyle of Synchytrium endobioticum.</title>
        <authorList>
            <person name="van de Vossenberg B.T.L.H."/>
            <person name="Warris S."/>
            <person name="Nguyen H.D.T."/>
            <person name="van Gent-Pelzer M.P.E."/>
            <person name="Joly D.L."/>
            <person name="van de Geest H.C."/>
            <person name="Bonants P.J.M."/>
            <person name="Smith D.S."/>
            <person name="Levesque C.A."/>
            <person name="van der Lee T.A.J."/>
        </authorList>
    </citation>
    <scope>NUCLEOTIDE SEQUENCE [LARGE SCALE GENOMIC DNA]</scope>
    <source>
        <strain evidence="10 11">CBS 675.73</strain>
    </source>
</reference>
<comment type="similarity">
    <text evidence="1 7">Belongs to the universal ribosomal protein uL3 family.</text>
</comment>
<dbReference type="SMART" id="SM00119">
    <property type="entry name" value="HECTc"/>
    <property type="match status" value="1"/>
</dbReference>
<keyword evidence="11" id="KW-1185">Reference proteome</keyword>
<dbReference type="OrthoDB" id="8068875at2759"/>
<evidence type="ECO:0000313" key="11">
    <source>
        <dbReference type="Proteomes" id="UP000320333"/>
    </source>
</evidence>
<dbReference type="SUPFAM" id="SSF50447">
    <property type="entry name" value="Translation proteins"/>
    <property type="match status" value="1"/>
</dbReference>
<dbReference type="GO" id="GO:0003735">
    <property type="term" value="F:structural constituent of ribosome"/>
    <property type="evidence" value="ECO:0007669"/>
    <property type="project" value="InterPro"/>
</dbReference>
<evidence type="ECO:0000256" key="3">
    <source>
        <dbReference type="ARBA" id="ARBA00022786"/>
    </source>
</evidence>
<dbReference type="PANTHER" id="PTHR11363:SF5">
    <property type="entry name" value="LARGE RIBOSOMAL SUBUNIT PROTEIN UL3"/>
    <property type="match status" value="1"/>
</dbReference>
<dbReference type="Proteomes" id="UP000320333">
    <property type="component" value="Unassembled WGS sequence"/>
</dbReference>
<dbReference type="FunFam" id="2.40.30.10:FF:000351">
    <property type="entry name" value="Ribosomal protein L3"/>
    <property type="match status" value="1"/>
</dbReference>
<dbReference type="Pfam" id="PF00632">
    <property type="entry name" value="HECT"/>
    <property type="match status" value="1"/>
</dbReference>
<evidence type="ECO:0000256" key="1">
    <source>
        <dbReference type="ARBA" id="ARBA00006540"/>
    </source>
</evidence>
<feature type="transmembrane region" description="Helical" evidence="8">
    <location>
        <begin position="75"/>
        <end position="98"/>
    </location>
</feature>
<comment type="caution">
    <text evidence="10">The sequence shown here is derived from an EMBL/GenBank/DDBJ whole genome shotgun (WGS) entry which is preliminary data.</text>
</comment>
<feature type="domain" description="HECT" evidence="9">
    <location>
        <begin position="563"/>
        <end position="891"/>
    </location>
</feature>
<dbReference type="STRING" id="246404.A0A507FJF9"/>
<dbReference type="Gene3D" id="3.30.2160.10">
    <property type="entry name" value="Hect, E3 ligase catalytic domain"/>
    <property type="match status" value="1"/>
</dbReference>
<dbReference type="PANTHER" id="PTHR11363">
    <property type="entry name" value="60S RIBOSOMAL PROTEIN L3-RELATED"/>
    <property type="match status" value="1"/>
</dbReference>
<organism evidence="10 11">
    <name type="scientific">Chytriomyces confervae</name>
    <dbReference type="NCBI Taxonomy" id="246404"/>
    <lineage>
        <taxon>Eukaryota</taxon>
        <taxon>Fungi</taxon>
        <taxon>Fungi incertae sedis</taxon>
        <taxon>Chytridiomycota</taxon>
        <taxon>Chytridiomycota incertae sedis</taxon>
        <taxon>Chytridiomycetes</taxon>
        <taxon>Chytridiales</taxon>
        <taxon>Chytriomycetaceae</taxon>
        <taxon>Chytriomyces</taxon>
    </lineage>
</organism>
<dbReference type="Gene3D" id="3.30.2410.10">
    <property type="entry name" value="Hect, E3 ligase catalytic domain"/>
    <property type="match status" value="1"/>
</dbReference>
<dbReference type="Gene3D" id="3.30.1430.10">
    <property type="match status" value="1"/>
</dbReference>
<dbReference type="InterPro" id="IPR045077">
    <property type="entry name" value="L3_arc_euk"/>
</dbReference>
<dbReference type="InterPro" id="IPR044892">
    <property type="entry name" value="Ribosomal_L3_dom_3_arc_sf"/>
</dbReference>
<evidence type="ECO:0000313" key="10">
    <source>
        <dbReference type="EMBL" id="TPX76413.1"/>
    </source>
</evidence>
<feature type="active site" description="Glycyl thioester intermediate" evidence="6">
    <location>
        <position position="857"/>
    </location>
</feature>
<dbReference type="Gene3D" id="3.90.1750.10">
    <property type="entry name" value="Hect, E3 ligase catalytic domains"/>
    <property type="match status" value="1"/>
</dbReference>
<dbReference type="Gene3D" id="2.40.30.10">
    <property type="entry name" value="Translation factors"/>
    <property type="match status" value="1"/>
</dbReference>
<accession>A0A507FJF9</accession>
<keyword evidence="2" id="KW-0808">Transferase</keyword>
<dbReference type="InterPro" id="IPR009000">
    <property type="entry name" value="Transl_B-barrel_sf"/>
</dbReference>
<keyword evidence="5 7" id="KW-0687">Ribonucleoprotein</keyword>
<evidence type="ECO:0000256" key="8">
    <source>
        <dbReference type="SAM" id="Phobius"/>
    </source>
</evidence>
<keyword evidence="8" id="KW-1133">Transmembrane helix</keyword>
<keyword evidence="4 7" id="KW-0689">Ribosomal protein</keyword>
<dbReference type="PROSITE" id="PS00474">
    <property type="entry name" value="RIBOSOMAL_L3"/>
    <property type="match status" value="1"/>
</dbReference>
<sequence>MASSTILSETSIALICDSFAANIQRHVPGIGYAVSLLVIFARANLIKFRHLNRHDALRWLPITTKKRFLLNGSRVTRPVQLSLFLVMWGSVISGWNSVSVLFDTNSAVTSAQYFEGCLAAFWTASNCFTTAFYSLLLRHSLSKSGFTEFGTMLFNHATAIPILISVSYLMEHDEIAEAYSRYSVPANRRRRAAVYAVVLHQLGSQNNLIHDSGGMSFTIARACVYCLSRARQTAEAAMALPHAGAFKGGNTRAEILSLARVAALVQSTDAEAYERIVPESFMLHRTLNASFSTLQKDELPTLENSGIDHFQVTAAYAVITKSVILQPFSQKVIGSMMISTDKLLRRPGRLLQKPEDIRFLVILLENPVLLSQQTPVEAKFHHDILARIFGLMSSLSNELHQYIVNWFAALPIEAFQKRVDLVNHFITYRVSQKDGMWDQYFTDWGVKSAARVMALLSNGQRKEGLLISNFYNTIIDYVDLIKDYTKWQEERSGAFAFCQYPFLVSLGGKMQIMETDAKRQMTERFKEAFFRTAIQGLITDPFLTLHIRRNHLIADSLNQLQSRQIDLKKKLRIEFVGEPGVDAGGLTKEWFLLLVRHLFDTQYGMFSCDEDTHLCWITPASVENVEEFRLVGIVIGLAIYNSTILDVQFPPACYKKLLGLSVDLEDLLPLNPALHRGLTKLLEYEEDDVEAVFCRDFVAEYEAFGETVRVPLVPGGDAIPVTKANRHEFVDRYVAWLLVESVEAQFAAFREGFYHVCGGNALSLFRPEEIEMIVQGGNELDVMILESVTEYDGYQADDVTMKDFWSIFASYSPKMKRKTLMFITGTDRIPATGIQNMAFKISKLGEDSELLPIAHTCFNQICIPRYSSREKMEAKLDAAVNWSHTSDFLEKWFVHVTLQPPDLPSQPEGAPKRIRILLIRRDWQNGWDLWTQSTLTVSLNTPVTDPSDSCPDDAKKPVHLTAFVGYKAGMTHIVRDLDRPGSKMHKKEVVEAATVLETPPVVVVGVVGYVETPRGLRSLTTVWAEHLSDEVKRRFYKNWYRSKKKAFTKYAKKYSTEGAKPIQQQLDRIKKYCQVVRVIVHTQISLVKLGQKKAHVMEIQLNGGSIADKVDWAKSNFEKTVRVNEVFAQNEMIDVIGVTKGHGFTGVVARWGVKKLPRKTHKGLRKVACIGAWHPSRVMYSVPRAGQDGYHHRTEVNKKIYRVGTKEEIAAGGSTEFDLTAKPITPLGGFPHYGQVNEDWLLIKGCTVGVKKRVVTLRKSLLTHTKRSALEEVSLKFIDTSSKFGHGRFQTAEEKKAFYGTLKKDL</sequence>
<gene>
    <name evidence="10" type="ORF">CcCBS67573_g02290</name>
</gene>
<evidence type="ECO:0000256" key="2">
    <source>
        <dbReference type="ARBA" id="ARBA00022679"/>
    </source>
</evidence>
<evidence type="ECO:0000256" key="7">
    <source>
        <dbReference type="RuleBase" id="RU003905"/>
    </source>
</evidence>
<feature type="transmembrane region" description="Helical" evidence="8">
    <location>
        <begin position="149"/>
        <end position="170"/>
    </location>
</feature>